<evidence type="ECO:0000256" key="1">
    <source>
        <dbReference type="SAM" id="MobiDB-lite"/>
    </source>
</evidence>
<organism evidence="2 3">
    <name type="scientific">Anaerosacchariphilus hominis</name>
    <dbReference type="NCBI Taxonomy" id="2763017"/>
    <lineage>
        <taxon>Bacteria</taxon>
        <taxon>Bacillati</taxon>
        <taxon>Bacillota</taxon>
        <taxon>Clostridia</taxon>
        <taxon>Lachnospirales</taxon>
        <taxon>Lachnospiraceae</taxon>
        <taxon>Anaerosacchariphilus</taxon>
    </lineage>
</organism>
<comment type="caution">
    <text evidence="2">The sequence shown here is derived from an EMBL/GenBank/DDBJ whole genome shotgun (WGS) entry which is preliminary data.</text>
</comment>
<dbReference type="RefSeq" id="WP_186872753.1">
    <property type="nucleotide sequence ID" value="NZ_JACOOR010000001.1"/>
</dbReference>
<feature type="region of interest" description="Disordered" evidence="1">
    <location>
        <begin position="245"/>
        <end position="275"/>
    </location>
</feature>
<feature type="compositionally biased region" description="Basic and acidic residues" evidence="1">
    <location>
        <begin position="458"/>
        <end position="475"/>
    </location>
</feature>
<name>A0A923LA56_9FIRM</name>
<dbReference type="SUPFAM" id="SSF48452">
    <property type="entry name" value="TPR-like"/>
    <property type="match status" value="1"/>
</dbReference>
<evidence type="ECO:0000313" key="3">
    <source>
        <dbReference type="Proteomes" id="UP000649345"/>
    </source>
</evidence>
<dbReference type="PROSITE" id="PS00675">
    <property type="entry name" value="SIGMA54_INTERACT_1"/>
    <property type="match status" value="1"/>
</dbReference>
<dbReference type="Gene3D" id="3.40.50.300">
    <property type="entry name" value="P-loop containing nucleotide triphosphate hydrolases"/>
    <property type="match status" value="1"/>
</dbReference>
<accession>A0A923LA56</accession>
<dbReference type="InterPro" id="IPR011990">
    <property type="entry name" value="TPR-like_helical_dom_sf"/>
</dbReference>
<evidence type="ECO:0000313" key="2">
    <source>
        <dbReference type="EMBL" id="MBC5658543.1"/>
    </source>
</evidence>
<proteinExistence type="predicted"/>
<reference evidence="2" key="1">
    <citation type="submission" date="2020-08" db="EMBL/GenBank/DDBJ databases">
        <title>Genome public.</title>
        <authorList>
            <person name="Liu C."/>
            <person name="Sun Q."/>
        </authorList>
    </citation>
    <scope>NUCLEOTIDE SEQUENCE</scope>
    <source>
        <strain evidence="2">NSJ-68</strain>
    </source>
</reference>
<dbReference type="InterPro" id="IPR025662">
    <property type="entry name" value="Sigma_54_int_dom_ATP-bd_1"/>
</dbReference>
<dbReference type="EMBL" id="JACOOR010000001">
    <property type="protein sequence ID" value="MBC5658543.1"/>
    <property type="molecule type" value="Genomic_DNA"/>
</dbReference>
<gene>
    <name evidence="2" type="ORF">H8S44_01920</name>
</gene>
<dbReference type="AlphaFoldDB" id="A0A923LA56"/>
<dbReference type="InterPro" id="IPR027417">
    <property type="entry name" value="P-loop_NTPase"/>
</dbReference>
<sequence>MDKYEFQIKTEQLEKLLDKKDFETAAKIADSIDWRKVRNVGLLMEVAEVYEQTERYEDSYEILNIAYDCAPIGRMIVYKMTEIAVKMQDFDEAVDLYKEFTKIAPHDLGRYVLKYEIYRGRGSSIEDQIAILEEYKSRDYQEQWAYELATLYYQEGMLSKCVEECDDLILWFSEGEYVRKAMELKMKIQPLTASQEEKYRQMAGDAKADVIQVKPVNMEDKFNTTNLQAALAEGVQDFIRAEHAEELHPEPVEEETDTETEKAEAPSMEPEVRPEVREAQEFQEVDVDELEQSGSPAAGNAARIPHFLGQTDTGQLTFDMNESVLDRQITGQMSIEDILSSWEEKKKETEAAIAEAAKRDEERKKEREHLRATGQLPDLNIEVKQTVPEEIQRLIEEIEGRLPVKIHVEPIERQAGGSTAAAPQEPRKAEPAAAPKAEKEPGEILDILEAPTAAEEESATKEQRETAPEQAKEPREILDILEEPAEEMKDAVELPEEVSESEPEKVTEETAPTPMLEKLEKELQETLSALPPGQLSEEQKKLFAYFISVRGMSQQLAEVLEEDRMRKERREDSLVGNLVITGESGSGKTTLAADIVKALQKQRRVKGARMAKIPADSLNGKNVSAIIQKLGGGALLVEKAGALRTETAVQLSHAMTRKTGGLLVILEDEKEEIRKLFIRCESLGAKFNRTIELPVFTNKELVAFGESYALEQDCVLDEMAVLALYNRIGNNQTSDHLVNVAEVKEMLDEAIERASKKGLFGRPKKSRLDEFGHTILLEKDLEK</sequence>
<evidence type="ECO:0008006" key="4">
    <source>
        <dbReference type="Google" id="ProtNLM"/>
    </source>
</evidence>
<dbReference type="Proteomes" id="UP000649345">
    <property type="component" value="Unassembled WGS sequence"/>
</dbReference>
<protein>
    <recommendedName>
        <fullName evidence="4">AAA+ ATPase domain-containing protein</fullName>
    </recommendedName>
</protein>
<dbReference type="Gene3D" id="1.25.40.10">
    <property type="entry name" value="Tetratricopeptide repeat domain"/>
    <property type="match status" value="1"/>
</dbReference>
<feature type="region of interest" description="Disordered" evidence="1">
    <location>
        <begin position="410"/>
        <end position="475"/>
    </location>
</feature>
<dbReference type="SUPFAM" id="SSF52540">
    <property type="entry name" value="P-loop containing nucleoside triphosphate hydrolases"/>
    <property type="match status" value="1"/>
</dbReference>
<feature type="compositionally biased region" description="Basic and acidic residues" evidence="1">
    <location>
        <begin position="425"/>
        <end position="442"/>
    </location>
</feature>
<feature type="compositionally biased region" description="Basic and acidic residues" evidence="1">
    <location>
        <begin position="259"/>
        <end position="275"/>
    </location>
</feature>
<keyword evidence="3" id="KW-1185">Reference proteome</keyword>